<feature type="domain" description="Polymerase nucleotidyl transferase" evidence="13">
    <location>
        <begin position="28"/>
        <end position="139"/>
    </location>
</feature>
<feature type="binding site" evidence="12">
    <location>
        <position position="168"/>
    </location>
    <ligand>
        <name>ATP</name>
        <dbReference type="ChEBI" id="CHEBI:30616"/>
    </ligand>
</feature>
<keyword evidence="7 12" id="KW-0067">ATP-binding</keyword>
<dbReference type="InterPro" id="IPR008229">
    <property type="entry name" value="CCA-adding_arc"/>
</dbReference>
<keyword evidence="2 12" id="KW-0819">tRNA processing</keyword>
<comment type="miscellaneous">
    <text evidence="12">A single active site specifically recognizes both ATP and CTP and is responsible for their addition.</text>
</comment>
<sequence length="467" mass="54217">MDYKAILNEIKPNEAEKNEILDISNEIISKINQIASEEEIICEAKLVGSVAKETFLKGNGDIDIFISFSLNTSIDDLKEKGLFLAHKTAIELNADVVEKYASHPYLTIYINGQEVDIVPCYDIENSDQIKSAVDRTILHTEYIKKHLNADQKDEVILLKKFMKEIGVYGSEFKVGGFAGYLCEMLILKYETFKNTLIQSSKWRYNGVIDLEDHKTFKLFKDPLIAIDPTDKNRNVGAALSLEKMNDFVFASRNYLSSDDDKRLSFFYPLNRKNISKDFILNSFNNRESKTILISFSLPKMAMDNVYPQISKTTQSLKNKLEDIGFKIIYTSFWSDEKAIGLILIEFDSWRLSKYDENIGPKIYYKTACEEFIEAHGDNVFLKNQFLVQKKERKFRTPEDLINFIFKNEENIKILKIGKDLKNSILNEYKLFSINEFLDNLDENNPENDENFLFFLDDYLNPSQHLKR</sequence>
<dbReference type="PANTHER" id="PTHR39643">
    <property type="entry name" value="CCA-ADDING ENZYME"/>
    <property type="match status" value="1"/>
</dbReference>
<dbReference type="PATRIC" id="fig|49547.3.peg.449"/>
<dbReference type="GO" id="GO:0000049">
    <property type="term" value="F:tRNA binding"/>
    <property type="evidence" value="ECO:0007669"/>
    <property type="project" value="UniProtKB-UniRule"/>
</dbReference>
<dbReference type="STRING" id="49547.MBCUR_04320"/>
<dbReference type="GO" id="GO:0070733">
    <property type="term" value="F:AMPylase activity"/>
    <property type="evidence" value="ECO:0007669"/>
    <property type="project" value="UniProtKB-EC"/>
</dbReference>
<keyword evidence="4 12" id="KW-0479">Metal-binding</keyword>
<dbReference type="Proteomes" id="UP000077245">
    <property type="component" value="Unassembled WGS sequence"/>
</dbReference>
<dbReference type="Pfam" id="PF21133">
    <property type="entry name" value="CAA_C"/>
    <property type="match status" value="1"/>
</dbReference>
<comment type="catalytic activity">
    <reaction evidence="11">
        <text>L-tyrosyl-[protein] + ATP = O-(5'-adenylyl)-L-tyrosyl-[protein] + diphosphate</text>
        <dbReference type="Rhea" id="RHEA:54288"/>
        <dbReference type="Rhea" id="RHEA-COMP:10136"/>
        <dbReference type="Rhea" id="RHEA-COMP:13846"/>
        <dbReference type="ChEBI" id="CHEBI:30616"/>
        <dbReference type="ChEBI" id="CHEBI:33019"/>
        <dbReference type="ChEBI" id="CHEBI:46858"/>
        <dbReference type="ChEBI" id="CHEBI:83624"/>
        <dbReference type="EC" id="2.7.7.108"/>
    </reaction>
</comment>
<dbReference type="GO" id="GO:0042245">
    <property type="term" value="P:RNA repair"/>
    <property type="evidence" value="ECO:0007669"/>
    <property type="project" value="UniProtKB-KW"/>
</dbReference>
<evidence type="ECO:0000256" key="3">
    <source>
        <dbReference type="ARBA" id="ARBA00022695"/>
    </source>
</evidence>
<evidence type="ECO:0000256" key="7">
    <source>
        <dbReference type="ARBA" id="ARBA00022840"/>
    </source>
</evidence>
<dbReference type="NCBIfam" id="TIGR03671">
    <property type="entry name" value="cca_archaeal"/>
    <property type="match status" value="1"/>
</dbReference>
<dbReference type="OrthoDB" id="7378at2157"/>
<evidence type="ECO:0000256" key="5">
    <source>
        <dbReference type="ARBA" id="ARBA00022741"/>
    </source>
</evidence>
<feature type="binding site" evidence="12">
    <location>
        <position position="159"/>
    </location>
    <ligand>
        <name>CTP</name>
        <dbReference type="ChEBI" id="CHEBI:37563"/>
    </ligand>
</feature>
<dbReference type="CDD" id="cd05400">
    <property type="entry name" value="NT_2-5OAS_ClassI-CCAase"/>
    <property type="match status" value="1"/>
</dbReference>
<evidence type="ECO:0000259" key="14">
    <source>
        <dbReference type="Pfam" id="PF09249"/>
    </source>
</evidence>
<dbReference type="SUPFAM" id="SSF81631">
    <property type="entry name" value="PAP/OAS1 substrate-binding domain"/>
    <property type="match status" value="1"/>
</dbReference>
<comment type="catalytic activity">
    <reaction evidence="10">
        <text>O-(5'-adenylyl)-L-tyrosyl-[protein] + ATP = O-[5'-(adenylyl-(5'-&gt;3')-adenylyl)]-L-tyrosyl-[protein] + diphosphate</text>
        <dbReference type="Rhea" id="RHEA:66528"/>
        <dbReference type="Rhea" id="RHEA-COMP:13846"/>
        <dbReference type="Rhea" id="RHEA-COMP:17046"/>
        <dbReference type="ChEBI" id="CHEBI:30616"/>
        <dbReference type="ChEBI" id="CHEBI:33019"/>
        <dbReference type="ChEBI" id="CHEBI:83624"/>
        <dbReference type="ChEBI" id="CHEBI:167160"/>
    </reaction>
</comment>
<dbReference type="GO" id="GO:0004810">
    <property type="term" value="F:CCA tRNA nucleotidyltransferase activity"/>
    <property type="evidence" value="ECO:0007669"/>
    <property type="project" value="UniProtKB-UniRule"/>
</dbReference>
<gene>
    <name evidence="12" type="primary">cca</name>
    <name evidence="16" type="ORF">MBCUR_04320</name>
</gene>
<keyword evidence="1 12" id="KW-0808">Transferase</keyword>
<dbReference type="SUPFAM" id="SSF81301">
    <property type="entry name" value="Nucleotidyltransferase"/>
    <property type="match status" value="1"/>
</dbReference>
<evidence type="ECO:0000313" key="16">
    <source>
        <dbReference type="EMBL" id="KZX14540.1"/>
    </source>
</evidence>
<comment type="subunit">
    <text evidence="12">Homodimer.</text>
</comment>
<evidence type="ECO:0000256" key="2">
    <source>
        <dbReference type="ARBA" id="ARBA00022694"/>
    </source>
</evidence>
<dbReference type="InterPro" id="IPR015329">
    <property type="entry name" value="tRNA_NucTransf2"/>
</dbReference>
<organism evidence="16 17">
    <name type="scientific">Methanobrevibacter curvatus</name>
    <dbReference type="NCBI Taxonomy" id="49547"/>
    <lineage>
        <taxon>Archaea</taxon>
        <taxon>Methanobacteriati</taxon>
        <taxon>Methanobacteriota</taxon>
        <taxon>Methanomada group</taxon>
        <taxon>Methanobacteria</taxon>
        <taxon>Methanobacteriales</taxon>
        <taxon>Methanobacteriaceae</taxon>
        <taxon>Methanobrevibacter</taxon>
    </lineage>
</organism>
<keyword evidence="8 12" id="KW-0460">Magnesium</keyword>
<comment type="similarity">
    <text evidence="12">Belongs to the tRNA nucleotidyltransferase/poly(A) polymerase family. Archaeal CCA-adding enzyme subfamily.</text>
</comment>
<evidence type="ECO:0000256" key="1">
    <source>
        <dbReference type="ARBA" id="ARBA00022679"/>
    </source>
</evidence>
<keyword evidence="6 12" id="KW-0692">RNA repair</keyword>
<dbReference type="Pfam" id="PF09249">
    <property type="entry name" value="tRNA_NucTransf2"/>
    <property type="match status" value="1"/>
</dbReference>
<evidence type="ECO:0000256" key="6">
    <source>
        <dbReference type="ARBA" id="ARBA00022800"/>
    </source>
</evidence>
<dbReference type="InterPro" id="IPR002934">
    <property type="entry name" value="Polymerase_NTP_transf_dom"/>
</dbReference>
<feature type="binding site" evidence="12">
    <location>
        <position position="49"/>
    </location>
    <ligand>
        <name>CTP</name>
        <dbReference type="ChEBI" id="CHEBI:37563"/>
    </ligand>
</feature>
<comment type="cofactor">
    <cofactor evidence="12">
        <name>Mg(2+)</name>
        <dbReference type="ChEBI" id="CHEBI:18420"/>
    </cofactor>
</comment>
<keyword evidence="9 12" id="KW-0694">RNA-binding</keyword>
<evidence type="ECO:0000256" key="11">
    <source>
        <dbReference type="ARBA" id="ARBA00048696"/>
    </source>
</evidence>
<keyword evidence="5 12" id="KW-0547">Nucleotide-binding</keyword>
<evidence type="ECO:0000256" key="8">
    <source>
        <dbReference type="ARBA" id="ARBA00022842"/>
    </source>
</evidence>
<dbReference type="PANTHER" id="PTHR39643:SF1">
    <property type="entry name" value="CCA-ADDING ENZYME"/>
    <property type="match status" value="1"/>
</dbReference>
<evidence type="ECO:0000256" key="9">
    <source>
        <dbReference type="ARBA" id="ARBA00022884"/>
    </source>
</evidence>
<feature type="binding site" evidence="12">
    <location>
        <position position="63"/>
    </location>
    <ligand>
        <name>Mg(2+)</name>
        <dbReference type="ChEBI" id="CHEBI:18420"/>
    </ligand>
</feature>
<keyword evidence="3 12" id="KW-0548">Nucleotidyltransferase</keyword>
<dbReference type="GO" id="GO:0160016">
    <property type="term" value="F:CCACCA tRNA nucleotidyltransferase activity"/>
    <property type="evidence" value="ECO:0007669"/>
    <property type="project" value="RHEA"/>
</dbReference>
<dbReference type="Gene3D" id="1.10.1410.30">
    <property type="entry name" value="CCA tRNA nucleotidyltransferase, domain 2"/>
    <property type="match status" value="1"/>
</dbReference>
<comment type="function">
    <text evidence="12">Catalyzes the addition and repair of the essential 3'-terminal CCA sequence in tRNAs without using a nucleic acid template. Adds these three nucleotides in the order of C, C, and A to the tRNA nucleotide-73, using CTP and ATP as substrates and producing inorganic pyrophosphate. tRNA 3'-terminal CCA addition is required both for tRNA processing and repair. Also involved in tRNA surveillance by mediating tandem CCA addition to generate a CCACCA at the 3' terminus of unstable tRNAs. While stable tRNAs receive only 3'-terminal CCA, unstable tRNAs are marked with CCACCA and rapidly degraded.</text>
</comment>
<protein>
    <recommendedName>
        <fullName evidence="12">CCA-adding enzyme</fullName>
        <ecNumber evidence="12">2.7.7.72</ecNumber>
    </recommendedName>
    <alternativeName>
        <fullName evidence="12">CCA tRNA nucleotidyltransferase</fullName>
    </alternativeName>
    <alternativeName>
        <fullName evidence="12">tRNA CCA-pyrophosphorylase</fullName>
    </alternativeName>
    <alternativeName>
        <fullName evidence="12">tRNA adenylyl-/cytidylyl- transferase</fullName>
    </alternativeName>
    <alternativeName>
        <fullName evidence="12">tRNA nucleotidyltransferase</fullName>
    </alternativeName>
    <alternativeName>
        <fullName evidence="12">tRNA-NT</fullName>
    </alternativeName>
</protein>
<accession>A0A166CID6</accession>
<comment type="catalytic activity">
    <reaction evidence="12">
        <text>a tRNA precursor + 2 CTP + ATP = a tRNA with a 3' CCA end + 3 diphosphate</text>
        <dbReference type="Rhea" id="RHEA:14433"/>
        <dbReference type="Rhea" id="RHEA-COMP:10465"/>
        <dbReference type="Rhea" id="RHEA-COMP:10468"/>
        <dbReference type="ChEBI" id="CHEBI:30616"/>
        <dbReference type="ChEBI" id="CHEBI:33019"/>
        <dbReference type="ChEBI" id="CHEBI:37563"/>
        <dbReference type="ChEBI" id="CHEBI:74896"/>
        <dbReference type="ChEBI" id="CHEBI:83071"/>
        <dbReference type="EC" id="2.7.7.72"/>
    </reaction>
</comment>
<evidence type="ECO:0000313" key="17">
    <source>
        <dbReference type="Proteomes" id="UP000077245"/>
    </source>
</evidence>
<dbReference type="EC" id="2.7.7.72" evidence="12"/>
<proteinExistence type="inferred from homology"/>
<feature type="binding site" evidence="12">
    <location>
        <position position="61"/>
    </location>
    <ligand>
        <name>Mg(2+)</name>
        <dbReference type="ChEBI" id="CHEBI:18420"/>
    </ligand>
</feature>
<dbReference type="InterPro" id="IPR006116">
    <property type="entry name" value="NT_2-5OAS_ClassI-CCAase"/>
</dbReference>
<dbReference type="PIRSF" id="PIRSF005335">
    <property type="entry name" value="CCA_arch"/>
    <property type="match status" value="1"/>
</dbReference>
<dbReference type="GO" id="GO:0001680">
    <property type="term" value="P:tRNA 3'-terminal CCA addition"/>
    <property type="evidence" value="ECO:0007669"/>
    <property type="project" value="UniProtKB-UniRule"/>
</dbReference>
<dbReference type="GO" id="GO:0005524">
    <property type="term" value="F:ATP binding"/>
    <property type="evidence" value="ECO:0007669"/>
    <property type="project" value="UniProtKB-UniRule"/>
</dbReference>
<feature type="binding site" evidence="12">
    <location>
        <position position="139"/>
    </location>
    <ligand>
        <name>CTP</name>
        <dbReference type="ChEBI" id="CHEBI:37563"/>
    </ligand>
</feature>
<dbReference type="SUPFAM" id="SSF55003">
    <property type="entry name" value="PAP/Archaeal CCA-adding enzyme, C-terminal domain"/>
    <property type="match status" value="1"/>
</dbReference>
<dbReference type="EMBL" id="LWMV01000083">
    <property type="protein sequence ID" value="KZX14540.1"/>
    <property type="molecule type" value="Genomic_DNA"/>
</dbReference>
<evidence type="ECO:0000256" key="10">
    <source>
        <dbReference type="ARBA" id="ARBA00047518"/>
    </source>
</evidence>
<feature type="domain" description="tRNA nucleotidyltransferase substrate binding" evidence="14">
    <location>
        <begin position="153"/>
        <end position="260"/>
    </location>
</feature>
<name>A0A166CID6_9EURY</name>
<dbReference type="GO" id="GO:0000287">
    <property type="term" value="F:magnesium ion binding"/>
    <property type="evidence" value="ECO:0007669"/>
    <property type="project" value="UniProtKB-UniRule"/>
</dbReference>
<dbReference type="Pfam" id="PF01909">
    <property type="entry name" value="NTP_transf_2"/>
    <property type="match status" value="1"/>
</dbReference>
<feature type="binding site" evidence="12">
    <location>
        <position position="168"/>
    </location>
    <ligand>
        <name>CTP</name>
        <dbReference type="ChEBI" id="CHEBI:37563"/>
    </ligand>
</feature>
<feature type="binding site" evidence="12">
    <location>
        <position position="52"/>
    </location>
    <ligand>
        <name>CTP</name>
        <dbReference type="ChEBI" id="CHEBI:37563"/>
    </ligand>
</feature>
<evidence type="ECO:0000259" key="15">
    <source>
        <dbReference type="Pfam" id="PF21133"/>
    </source>
</evidence>
<dbReference type="Gene3D" id="3.30.460.10">
    <property type="entry name" value="Beta Polymerase, domain 2"/>
    <property type="match status" value="1"/>
</dbReference>
<feature type="binding site" evidence="12">
    <location>
        <position position="116"/>
    </location>
    <ligand>
        <name>Mg(2+)</name>
        <dbReference type="ChEBI" id="CHEBI:18420"/>
    </ligand>
</feature>
<dbReference type="PROSITE" id="PS50152">
    <property type="entry name" value="25A_SYNTH_3"/>
    <property type="match status" value="1"/>
</dbReference>
<feature type="binding site" evidence="12">
    <location>
        <position position="49"/>
    </location>
    <ligand>
        <name>ATP</name>
        <dbReference type="ChEBI" id="CHEBI:30616"/>
    </ligand>
</feature>
<dbReference type="InterPro" id="IPR048833">
    <property type="entry name" value="CAA_C"/>
</dbReference>
<dbReference type="InterPro" id="IPR043519">
    <property type="entry name" value="NT_sf"/>
</dbReference>
<dbReference type="AlphaFoldDB" id="A0A166CID6"/>
<dbReference type="InterPro" id="IPR011068">
    <property type="entry name" value="NuclTrfase_I-like_C"/>
</dbReference>
<evidence type="ECO:0000259" key="13">
    <source>
        <dbReference type="Pfam" id="PF01909"/>
    </source>
</evidence>
<dbReference type="Gene3D" id="3.30.70.590">
    <property type="entry name" value="Poly(A) polymerase predicted RNA binding domain"/>
    <property type="match status" value="1"/>
</dbReference>
<evidence type="ECO:0000256" key="4">
    <source>
        <dbReference type="ARBA" id="ARBA00022723"/>
    </source>
</evidence>
<dbReference type="Gene3D" id="3.30.70.1550">
    <property type="entry name" value="Archaeal tRNA CCA-adding enzyme catalytic domain"/>
    <property type="match status" value="1"/>
</dbReference>
<comment type="caution">
    <text evidence="16">The sequence shown here is derived from an EMBL/GenBank/DDBJ whole genome shotgun (WGS) entry which is preliminary data.</text>
</comment>
<feature type="domain" description="CCA-adding enzyme C-terminal" evidence="15">
    <location>
        <begin position="288"/>
        <end position="432"/>
    </location>
</feature>
<dbReference type="HAMAP" id="MF_01264">
    <property type="entry name" value="CCA_arch"/>
    <property type="match status" value="1"/>
</dbReference>
<dbReference type="InterPro" id="IPR042090">
    <property type="entry name" value="CCA_tRNA_nucleotrans_2"/>
</dbReference>
<feature type="binding site" evidence="12">
    <location>
        <position position="159"/>
    </location>
    <ligand>
        <name>ATP</name>
        <dbReference type="ChEBI" id="CHEBI:30616"/>
    </ligand>
</feature>
<evidence type="ECO:0000256" key="12">
    <source>
        <dbReference type="HAMAP-Rule" id="MF_01264"/>
    </source>
</evidence>
<comment type="catalytic activity">
    <reaction evidence="12">
        <text>a tRNA with a 3' CCA end + 2 CTP + ATP = a tRNA with a 3' CCACCA end + 3 diphosphate</text>
        <dbReference type="Rhea" id="RHEA:76235"/>
        <dbReference type="Rhea" id="RHEA-COMP:10468"/>
        <dbReference type="Rhea" id="RHEA-COMP:18655"/>
        <dbReference type="ChEBI" id="CHEBI:30616"/>
        <dbReference type="ChEBI" id="CHEBI:33019"/>
        <dbReference type="ChEBI" id="CHEBI:37563"/>
        <dbReference type="ChEBI" id="CHEBI:83071"/>
        <dbReference type="ChEBI" id="CHEBI:195187"/>
    </reaction>
</comment>
<keyword evidence="17" id="KW-1185">Reference proteome</keyword>
<reference evidence="16 17" key="1">
    <citation type="submission" date="2016-04" db="EMBL/GenBank/DDBJ databases">
        <title>Genome sequence of Methanobrevibacter curvatus DSM 11111.</title>
        <authorList>
            <person name="Poehlein A."/>
            <person name="Seedorf H."/>
            <person name="Daniel R."/>
        </authorList>
    </citation>
    <scope>NUCLEOTIDE SEQUENCE [LARGE SCALE GENOMIC DNA]</scope>
    <source>
        <strain evidence="16 17">DSM 11111</strain>
    </source>
</reference>
<feature type="binding site" evidence="12">
    <location>
        <position position="52"/>
    </location>
    <ligand>
        <name>ATP</name>
        <dbReference type="ChEBI" id="CHEBI:30616"/>
    </ligand>
</feature>
<feature type="binding site" evidence="12">
    <location>
        <position position="139"/>
    </location>
    <ligand>
        <name>ATP</name>
        <dbReference type="ChEBI" id="CHEBI:30616"/>
    </ligand>
</feature>